<dbReference type="eggNOG" id="COG2931">
    <property type="taxonomic scope" value="Bacteria"/>
</dbReference>
<dbReference type="EMBL" id="AAXW01000027">
    <property type="protein sequence ID" value="EAZ90304.1"/>
    <property type="molecule type" value="Genomic_DNA"/>
</dbReference>
<dbReference type="PROSITE" id="PS00330">
    <property type="entry name" value="HEMOLYSIN_CALCIUM"/>
    <property type="match status" value="3"/>
</dbReference>
<dbReference type="PANTHER" id="PTHR38340:SF1">
    <property type="entry name" value="S-LAYER PROTEIN"/>
    <property type="match status" value="1"/>
</dbReference>
<keyword evidence="4" id="KW-0800">Toxin</keyword>
<comment type="caution">
    <text evidence="9">The sequence shown here is derived from an EMBL/GenBank/DDBJ whole genome shotgun (WGS) entry which is preliminary data.</text>
</comment>
<evidence type="ECO:0000256" key="4">
    <source>
        <dbReference type="ARBA" id="ARBA00022656"/>
    </source>
</evidence>
<feature type="region of interest" description="Disordered" evidence="8">
    <location>
        <begin position="1"/>
        <end position="29"/>
    </location>
</feature>
<dbReference type="PRINTS" id="PR01488">
    <property type="entry name" value="RTXTOXINA"/>
</dbReference>
<dbReference type="RefSeq" id="WP_008276623.1">
    <property type="nucleotide sequence ID" value="NZ_AAXW01000027.1"/>
</dbReference>
<sequence length="532" mass="55511">MLLINEDSDVDSLLPSGLEEEPILPPDEPTSLPTIIGTEGNDTIPGTIFDEIIYGRGGNDTIYSNGGVDEIYGEEGNDVIYTQFGYANGGSGIDTLVADYTNYHTGIQLTHRSFVSDIVTRSGAVEVLTGLNFERFNITGTQFDDILNGRGDTDIINGGAGNDIISNGSYLDPVPNGGGYDILDGGIGYDRLSLYFAFVNTDVTLNLTVQNFQLQSNTTAQVRNFEELDTIWLGSGNDTIIANGANTSGVIKNIRTGAGNDTIKLFFTNNIFDREVDGESGNNTLILDYSNATHGNFVNGSGINMPNNSSVIQTLSGSQIILRYNNIAQFNVIGTSFNDNLFGKSGNDTLAGGAGNDTLNGAAGNDILTGDAGNDILNGGTGNDILNGGAGNDTLTGGAGNDNLIFGGFSGFGDVGIDTITDFTKGSDRLLLSQKTFNQLTRNGDLTLKAHEFATINSSSSVEASLAGSSNALIVYNTTTGNLFYNADGAIAGLGSGGQFATLSNKTLLDSSDFAIAMFVTTGGPLPATPVG</sequence>
<feature type="compositionally biased region" description="Acidic residues" evidence="8">
    <location>
        <begin position="1"/>
        <end position="10"/>
    </location>
</feature>
<comment type="subcellular location">
    <subcellularLocation>
        <location evidence="1">Membrane</location>
    </subcellularLocation>
    <subcellularLocation>
        <location evidence="2">Secreted</location>
    </subcellularLocation>
</comment>
<evidence type="ECO:0000313" key="10">
    <source>
        <dbReference type="Proteomes" id="UP000003781"/>
    </source>
</evidence>
<dbReference type="Pfam" id="PF00353">
    <property type="entry name" value="HemolysinCabind"/>
    <property type="match status" value="5"/>
</dbReference>
<evidence type="ECO:0000256" key="5">
    <source>
        <dbReference type="ARBA" id="ARBA00022737"/>
    </source>
</evidence>
<dbReference type="PRINTS" id="PR00313">
    <property type="entry name" value="CABNDNGRPT"/>
</dbReference>
<keyword evidence="7" id="KW-0472">Membrane</keyword>
<dbReference type="InterPro" id="IPR003995">
    <property type="entry name" value="RTX_toxin_determinant-A"/>
</dbReference>
<dbReference type="InterPro" id="IPR001343">
    <property type="entry name" value="Hemolysn_Ca-bd"/>
</dbReference>
<evidence type="ECO:0000313" key="9">
    <source>
        <dbReference type="EMBL" id="EAZ90304.1"/>
    </source>
</evidence>
<accession>A3ITB9</accession>
<evidence type="ECO:0000256" key="7">
    <source>
        <dbReference type="ARBA" id="ARBA00023136"/>
    </source>
</evidence>
<dbReference type="InterPro" id="IPR050557">
    <property type="entry name" value="RTX_toxin/Mannuronan_C5-epim"/>
</dbReference>
<reference evidence="9 10" key="1">
    <citation type="submission" date="2007-03" db="EMBL/GenBank/DDBJ databases">
        <authorList>
            <person name="Stal L."/>
            <person name="Ferriera S."/>
            <person name="Johnson J."/>
            <person name="Kravitz S."/>
            <person name="Beeson K."/>
            <person name="Sutton G."/>
            <person name="Rogers Y.-H."/>
            <person name="Friedman R."/>
            <person name="Frazier M."/>
            <person name="Venter J.C."/>
        </authorList>
    </citation>
    <scope>NUCLEOTIDE SEQUENCE [LARGE SCALE GENOMIC DNA]</scope>
    <source>
        <strain evidence="9 10">CCY0110</strain>
    </source>
</reference>
<dbReference type="InterPro" id="IPR018511">
    <property type="entry name" value="Hemolysin-typ_Ca-bd_CS"/>
</dbReference>
<keyword evidence="5" id="KW-0677">Repeat</keyword>
<evidence type="ECO:0000256" key="3">
    <source>
        <dbReference type="ARBA" id="ARBA00022525"/>
    </source>
</evidence>
<evidence type="ECO:0000256" key="6">
    <source>
        <dbReference type="ARBA" id="ARBA00023026"/>
    </source>
</evidence>
<keyword evidence="10" id="KW-1185">Reference proteome</keyword>
<dbReference type="GO" id="GO:0016020">
    <property type="term" value="C:membrane"/>
    <property type="evidence" value="ECO:0007669"/>
    <property type="project" value="UniProtKB-SubCell"/>
</dbReference>
<name>A3ITB9_9CHRO</name>
<dbReference type="GO" id="GO:0005576">
    <property type="term" value="C:extracellular region"/>
    <property type="evidence" value="ECO:0007669"/>
    <property type="project" value="UniProtKB-SubCell"/>
</dbReference>
<keyword evidence="3" id="KW-0964">Secreted</keyword>
<dbReference type="OrthoDB" id="427335at2"/>
<protein>
    <submittedName>
        <fullName evidence="9">Outer membrane secretion protein</fullName>
    </submittedName>
</protein>
<dbReference type="Gene3D" id="2.150.10.10">
    <property type="entry name" value="Serralysin-like metalloprotease, C-terminal"/>
    <property type="match status" value="4"/>
</dbReference>
<evidence type="ECO:0000256" key="1">
    <source>
        <dbReference type="ARBA" id="ARBA00004370"/>
    </source>
</evidence>
<proteinExistence type="predicted"/>
<dbReference type="GO" id="GO:0090729">
    <property type="term" value="F:toxin activity"/>
    <property type="evidence" value="ECO:0007669"/>
    <property type="project" value="UniProtKB-KW"/>
</dbReference>
<gene>
    <name evidence="9" type="ORF">CY0110_04246</name>
</gene>
<evidence type="ECO:0000256" key="8">
    <source>
        <dbReference type="SAM" id="MobiDB-lite"/>
    </source>
</evidence>
<evidence type="ECO:0000256" key="2">
    <source>
        <dbReference type="ARBA" id="ARBA00004613"/>
    </source>
</evidence>
<dbReference type="Proteomes" id="UP000003781">
    <property type="component" value="Unassembled WGS sequence"/>
</dbReference>
<dbReference type="GO" id="GO:0005509">
    <property type="term" value="F:calcium ion binding"/>
    <property type="evidence" value="ECO:0007669"/>
    <property type="project" value="InterPro"/>
</dbReference>
<dbReference type="SUPFAM" id="SSF51120">
    <property type="entry name" value="beta-Roll"/>
    <property type="match status" value="3"/>
</dbReference>
<dbReference type="PANTHER" id="PTHR38340">
    <property type="entry name" value="S-LAYER PROTEIN"/>
    <property type="match status" value="1"/>
</dbReference>
<keyword evidence="6" id="KW-0843">Virulence</keyword>
<dbReference type="InterPro" id="IPR011049">
    <property type="entry name" value="Serralysin-like_metalloprot_C"/>
</dbReference>
<organism evidence="9 10">
    <name type="scientific">Crocosphaera chwakensis CCY0110</name>
    <dbReference type="NCBI Taxonomy" id="391612"/>
    <lineage>
        <taxon>Bacteria</taxon>
        <taxon>Bacillati</taxon>
        <taxon>Cyanobacteriota</taxon>
        <taxon>Cyanophyceae</taxon>
        <taxon>Oscillatoriophycideae</taxon>
        <taxon>Chroococcales</taxon>
        <taxon>Aphanothecaceae</taxon>
        <taxon>Crocosphaera</taxon>
        <taxon>Crocosphaera chwakensis</taxon>
    </lineage>
</organism>
<dbReference type="AlphaFoldDB" id="A3ITB9"/>